<dbReference type="Gene3D" id="3.30.300.30">
    <property type="match status" value="1"/>
</dbReference>
<dbReference type="PANTHER" id="PTHR43767:SF7">
    <property type="entry name" value="MEDIUM_LONG-CHAIN-FATTY-ACID--COA LIGASE FADD8"/>
    <property type="match status" value="1"/>
</dbReference>
<gene>
    <name evidence="3" type="ORF">EY643_18005</name>
</gene>
<feature type="domain" description="AMP-binding enzyme C-terminal" evidence="2">
    <location>
        <begin position="432"/>
        <end position="510"/>
    </location>
</feature>
<dbReference type="Pfam" id="PF00501">
    <property type="entry name" value="AMP-binding"/>
    <property type="match status" value="1"/>
</dbReference>
<dbReference type="PROSITE" id="PS00455">
    <property type="entry name" value="AMP_BINDING"/>
    <property type="match status" value="1"/>
</dbReference>
<dbReference type="InterPro" id="IPR000873">
    <property type="entry name" value="AMP-dep_synth/lig_dom"/>
</dbReference>
<feature type="domain" description="AMP-dependent synthetase/ligase" evidence="1">
    <location>
        <begin position="24"/>
        <end position="381"/>
    </location>
</feature>
<dbReference type="InterPro" id="IPR042099">
    <property type="entry name" value="ANL_N_sf"/>
</dbReference>
<accession>A0A5P9NNN9</accession>
<evidence type="ECO:0000259" key="1">
    <source>
        <dbReference type="Pfam" id="PF00501"/>
    </source>
</evidence>
<dbReference type="InterPro" id="IPR045851">
    <property type="entry name" value="AMP-bd_C_sf"/>
</dbReference>
<name>A0A5P9NNN9_9GAMM</name>
<dbReference type="KEGG" id="halc:EY643_18005"/>
<sequence>MPHMNPSQLYQPALMPHLLVEGLNRYNDEPCLYLGDTVASYRDVRESTSQMIQALQSKGLGVGSRVAIISANRPEVLSNIAAMQLTGCTGTPLHPLGSLDDHIYVLEAAEIETLIFDPSVFSEVAAALKERVPGLKNLLGFGPNEVGDDYMALAANFEPQPLVAPDIGPEDIASVNFTGGTTGKPKGVMSPHRVSAYMTQVQLAEWEFPEEVRMLFATPLSHAAAAFFIPVLQKGGAFYVMQGFDIDQFYDMVKEHQITCTFLVPVMLYFLLDSPRATDGSIDSMETVFYGASPMSPARLQEGLEKWGQVFYQCFGQSECPMVIANLARKDHDLAKPERLSAAGRPTPWVHLALLDKDCNPVPEGEPGEICVRGPLVMAGYKDMPGQTAEAFEGGWLHTGDVGKFDDEGFLYIVDRTKDMIVTGGFNVFPREVEDVIAAHDAVGQVVVVGVPDEQWGEAVKAVIVPRPGIEGSDELAAELQTLVKDKKGSVQSPKSIDFVTGIPLTPVGKPDKKAVKAQYWEGSGRSVG</sequence>
<keyword evidence="4" id="KW-1185">Reference proteome</keyword>
<dbReference type="InterPro" id="IPR050237">
    <property type="entry name" value="ATP-dep_AMP-bd_enzyme"/>
</dbReference>
<organism evidence="3 4">
    <name type="scientific">Halioglobus maricola</name>
    <dbReference type="NCBI Taxonomy" id="2601894"/>
    <lineage>
        <taxon>Bacteria</taxon>
        <taxon>Pseudomonadati</taxon>
        <taxon>Pseudomonadota</taxon>
        <taxon>Gammaproteobacteria</taxon>
        <taxon>Cellvibrionales</taxon>
        <taxon>Halieaceae</taxon>
        <taxon>Halioglobus</taxon>
    </lineage>
</organism>
<evidence type="ECO:0000313" key="4">
    <source>
        <dbReference type="Proteomes" id="UP000326287"/>
    </source>
</evidence>
<dbReference type="Pfam" id="PF13193">
    <property type="entry name" value="AMP-binding_C"/>
    <property type="match status" value="1"/>
</dbReference>
<evidence type="ECO:0000313" key="3">
    <source>
        <dbReference type="EMBL" id="QFU77407.1"/>
    </source>
</evidence>
<dbReference type="InterPro" id="IPR025110">
    <property type="entry name" value="AMP-bd_C"/>
</dbReference>
<dbReference type="PANTHER" id="PTHR43767">
    <property type="entry name" value="LONG-CHAIN-FATTY-ACID--COA LIGASE"/>
    <property type="match status" value="1"/>
</dbReference>
<dbReference type="OrthoDB" id="9047442at2"/>
<dbReference type="InterPro" id="IPR020845">
    <property type="entry name" value="AMP-binding_CS"/>
</dbReference>
<evidence type="ECO:0000259" key="2">
    <source>
        <dbReference type="Pfam" id="PF13193"/>
    </source>
</evidence>
<reference evidence="3 4" key="1">
    <citation type="submission" date="2019-02" db="EMBL/GenBank/DDBJ databases">
        <authorList>
            <person name="Li S.-H."/>
        </authorList>
    </citation>
    <scope>NUCLEOTIDE SEQUENCE [LARGE SCALE GENOMIC DNA]</scope>
    <source>
        <strain evidence="3 4">IMCC14385</strain>
    </source>
</reference>
<dbReference type="Gene3D" id="3.40.50.12780">
    <property type="entry name" value="N-terminal domain of ligase-like"/>
    <property type="match status" value="1"/>
</dbReference>
<dbReference type="Proteomes" id="UP000326287">
    <property type="component" value="Chromosome"/>
</dbReference>
<dbReference type="EMBL" id="CP036422">
    <property type="protein sequence ID" value="QFU77407.1"/>
    <property type="molecule type" value="Genomic_DNA"/>
</dbReference>
<dbReference type="GO" id="GO:0016877">
    <property type="term" value="F:ligase activity, forming carbon-sulfur bonds"/>
    <property type="evidence" value="ECO:0007669"/>
    <property type="project" value="UniProtKB-ARBA"/>
</dbReference>
<protein>
    <submittedName>
        <fullName evidence="3">Acyl-CoA synthetase</fullName>
    </submittedName>
</protein>
<proteinExistence type="predicted"/>
<dbReference type="AlphaFoldDB" id="A0A5P9NNN9"/>
<dbReference type="SUPFAM" id="SSF56801">
    <property type="entry name" value="Acetyl-CoA synthetase-like"/>
    <property type="match status" value="1"/>
</dbReference>